<dbReference type="GO" id="GO:0003700">
    <property type="term" value="F:DNA-binding transcription factor activity"/>
    <property type="evidence" value="ECO:0007669"/>
    <property type="project" value="InterPro"/>
</dbReference>
<evidence type="ECO:0000259" key="2">
    <source>
        <dbReference type="PROSITE" id="PS51297"/>
    </source>
</evidence>
<organism evidence="3 4">
    <name type="scientific">Glycine soja</name>
    <name type="common">Wild soybean</name>
    <dbReference type="NCBI Taxonomy" id="3848"/>
    <lineage>
        <taxon>Eukaryota</taxon>
        <taxon>Viridiplantae</taxon>
        <taxon>Streptophyta</taxon>
        <taxon>Embryophyta</taxon>
        <taxon>Tracheophyta</taxon>
        <taxon>Spermatophyta</taxon>
        <taxon>Magnoliopsida</taxon>
        <taxon>eudicotyledons</taxon>
        <taxon>Gunneridae</taxon>
        <taxon>Pentapetalae</taxon>
        <taxon>rosids</taxon>
        <taxon>fabids</taxon>
        <taxon>Fabales</taxon>
        <taxon>Fabaceae</taxon>
        <taxon>Papilionoideae</taxon>
        <taxon>50 kb inversion clade</taxon>
        <taxon>NPAAA clade</taxon>
        <taxon>indigoferoid/millettioid clade</taxon>
        <taxon>Phaseoleae</taxon>
        <taxon>Glycine</taxon>
        <taxon>Glycine subgen. Soja</taxon>
    </lineage>
</organism>
<evidence type="ECO:0000313" key="3">
    <source>
        <dbReference type="EMBL" id="RZB75878.1"/>
    </source>
</evidence>
<dbReference type="Pfam" id="PF01486">
    <property type="entry name" value="K-box"/>
    <property type="match status" value="1"/>
</dbReference>
<evidence type="ECO:0000256" key="1">
    <source>
        <dbReference type="SAM" id="Coils"/>
    </source>
</evidence>
<feature type="domain" description="K-box" evidence="2">
    <location>
        <begin position="2"/>
        <end position="94"/>
    </location>
</feature>
<dbReference type="GO" id="GO:0005634">
    <property type="term" value="C:nucleus"/>
    <property type="evidence" value="ECO:0007669"/>
    <property type="project" value="InterPro"/>
</dbReference>
<dbReference type="PROSITE" id="PS51297">
    <property type="entry name" value="K_BOX"/>
    <property type="match status" value="1"/>
</dbReference>
<dbReference type="EMBL" id="QZWG01000012">
    <property type="protein sequence ID" value="RZB75878.1"/>
    <property type="molecule type" value="Genomic_DNA"/>
</dbReference>
<feature type="coiled-coil region" evidence="1">
    <location>
        <begin position="58"/>
        <end position="85"/>
    </location>
</feature>
<feature type="non-terminal residue" evidence="3">
    <location>
        <position position="150"/>
    </location>
</feature>
<dbReference type="InterPro" id="IPR002487">
    <property type="entry name" value="TF_Kbox"/>
</dbReference>
<proteinExistence type="predicted"/>
<evidence type="ECO:0000313" key="4">
    <source>
        <dbReference type="Proteomes" id="UP000289340"/>
    </source>
</evidence>
<keyword evidence="1" id="KW-0175">Coiled coil</keyword>
<keyword evidence="4" id="KW-1185">Reference proteome</keyword>
<gene>
    <name evidence="3" type="ORF">D0Y65_034398</name>
</gene>
<comment type="caution">
    <text evidence="3">The sequence shown here is derived from an EMBL/GenBank/DDBJ whole genome shotgun (WGS) entry which is preliminary data.</text>
</comment>
<dbReference type="Proteomes" id="UP000289340">
    <property type="component" value="Chromosome 12"/>
</dbReference>
<accession>A0A445HQ18</accession>
<protein>
    <submittedName>
        <fullName evidence="3">MADS-box protein SOC1</fullName>
    </submittedName>
</protein>
<name>A0A445HQ18_GLYSO</name>
<reference evidence="3 4" key="1">
    <citation type="submission" date="2018-09" db="EMBL/GenBank/DDBJ databases">
        <title>A high-quality reference genome of wild soybean provides a powerful tool to mine soybean genomes.</title>
        <authorList>
            <person name="Xie M."/>
            <person name="Chung C.Y.L."/>
            <person name="Li M.-W."/>
            <person name="Wong F.-L."/>
            <person name="Chan T.-F."/>
            <person name="Lam H.-M."/>
        </authorList>
    </citation>
    <scope>NUCLEOTIDE SEQUENCE [LARGE SCALE GENOMIC DNA]</scope>
    <source>
        <strain evidence="4">cv. W05</strain>
        <tissue evidence="3">Hypocotyl of etiolated seedlings</tissue>
    </source>
</reference>
<dbReference type="AlphaFoldDB" id="A0A445HQ18"/>
<sequence length="150" mass="17161">MLQHLKQEAANMMKKIGLLEAAKRKFLGEGLGACSIEELKWIEQQLEKSLSNVRARKIQVFKEQIKQLKEKEKVLLDENAKLTENGRLSEKVKLLLFGINSVWPIVHLDNILKQIEAVPNYQGDNYMGKPVRINCHKAILMMKCSALFSS</sequence>